<reference evidence="3" key="1">
    <citation type="submission" date="2020-11" db="EMBL/GenBank/DDBJ databases">
        <authorList>
            <person name="Tran Van P."/>
        </authorList>
    </citation>
    <scope>NUCLEOTIDE SEQUENCE</scope>
</reference>
<accession>A0A7R9F2Y0</accession>
<dbReference type="GO" id="GO:0030246">
    <property type="term" value="F:carbohydrate binding"/>
    <property type="evidence" value="ECO:0007669"/>
    <property type="project" value="InterPro"/>
</dbReference>
<dbReference type="PROSITE" id="PS51969">
    <property type="entry name" value="CBM39"/>
    <property type="match status" value="2"/>
</dbReference>
<feature type="region of interest" description="Disordered" evidence="1">
    <location>
        <begin position="338"/>
        <end position="398"/>
    </location>
</feature>
<evidence type="ECO:0000259" key="2">
    <source>
        <dbReference type="PROSITE" id="PS51969"/>
    </source>
</evidence>
<evidence type="ECO:0000313" key="3">
    <source>
        <dbReference type="EMBL" id="CAD7444891.1"/>
    </source>
</evidence>
<feature type="domain" description="CBM39" evidence="2">
    <location>
        <begin position="234"/>
        <end position="334"/>
    </location>
</feature>
<proteinExistence type="predicted"/>
<name>A0A7R9F2Y0_9NEOP</name>
<protein>
    <recommendedName>
        <fullName evidence="2">CBM39 domain-containing protein</fullName>
    </recommendedName>
</protein>
<dbReference type="InterPro" id="IPR031756">
    <property type="entry name" value="BGBP_N"/>
</dbReference>
<evidence type="ECO:0000256" key="1">
    <source>
        <dbReference type="SAM" id="MobiDB-lite"/>
    </source>
</evidence>
<dbReference type="InterPro" id="IPR043030">
    <property type="entry name" value="BGBP_N_sf"/>
</dbReference>
<sequence>MTGRSGLEYWLGLLKGFALSSASIKPILWDGRQESERRGVVSQPTKVSFRANKNRRSPETVDGSSYRTEIGEVIFIGSATAFEWRNSGKQLFGKTTLSTPDRDSNLDLAVIARSSLCESDSLDHVTANADDLGVQLFAFHGSVNKPLYDLEAGDMSRDVLTPHQGRWVFEEPGLRLRPGDIVYFWLYVQVEGLGYRKDHQYWIVKRVEGGPGVADPTFVSPAHGAGVPPVRHEYEVPPAVLEASCPRGLKVSIPDSPGVEVFAFHGNINKPMRDLEAGMMSRDILKPHEGLWVFEDEMIKLQVGDIVYYWLFVIVHGLGYRKDHQKWTVTELTGNSGHPCPHEGEKHSLPHIPLPDMAEAHPPPPYQPPNPPAEPENSTPVVPASSSTDSLTPLNGTRGTLPEGLEFVVVVKDGKLQLKEKLPDHITRPLRAKRSAIALRTKRRISKPVNQNIIDFELMCGEEPNINGRYNYNFEIQRATFSVSVGCIWPVGHQLDHTDVGMNGWLIHDPVFLQGHTDRAAVQWSDVSGNSSEGVSQYRISV</sequence>
<organism evidence="3">
    <name type="scientific">Timema bartmani</name>
    <dbReference type="NCBI Taxonomy" id="61472"/>
    <lineage>
        <taxon>Eukaryota</taxon>
        <taxon>Metazoa</taxon>
        <taxon>Ecdysozoa</taxon>
        <taxon>Arthropoda</taxon>
        <taxon>Hexapoda</taxon>
        <taxon>Insecta</taxon>
        <taxon>Pterygota</taxon>
        <taxon>Neoptera</taxon>
        <taxon>Polyneoptera</taxon>
        <taxon>Phasmatodea</taxon>
        <taxon>Timematodea</taxon>
        <taxon>Timematoidea</taxon>
        <taxon>Timematidae</taxon>
        <taxon>Timema</taxon>
    </lineage>
</organism>
<gene>
    <name evidence="3" type="ORF">TBIB3V08_LOCUS7256</name>
</gene>
<dbReference type="Gene3D" id="2.60.40.2140">
    <property type="entry name" value="Beta-1,3-glucan-recognition protein, N-terminal domain"/>
    <property type="match status" value="2"/>
</dbReference>
<dbReference type="EMBL" id="OD566943">
    <property type="protein sequence ID" value="CAD7444891.1"/>
    <property type="molecule type" value="Genomic_DNA"/>
</dbReference>
<dbReference type="Pfam" id="PF15886">
    <property type="entry name" value="CBM39"/>
    <property type="match status" value="2"/>
</dbReference>
<feature type="region of interest" description="Disordered" evidence="1">
    <location>
        <begin position="39"/>
        <end position="63"/>
    </location>
</feature>
<feature type="compositionally biased region" description="Polar residues" evidence="1">
    <location>
        <begin position="377"/>
        <end position="398"/>
    </location>
</feature>
<dbReference type="AlphaFoldDB" id="A0A7R9F2Y0"/>
<feature type="domain" description="CBM39" evidence="2">
    <location>
        <begin position="106"/>
        <end position="209"/>
    </location>
</feature>
<feature type="compositionally biased region" description="Pro residues" evidence="1">
    <location>
        <begin position="361"/>
        <end position="374"/>
    </location>
</feature>